<dbReference type="Proteomes" id="UP000030671">
    <property type="component" value="Unassembled WGS sequence"/>
</dbReference>
<evidence type="ECO:0000256" key="1">
    <source>
        <dbReference type="SAM" id="MobiDB-lite"/>
    </source>
</evidence>
<dbReference type="EMBL" id="KI925455">
    <property type="protein sequence ID" value="ETW85886.1"/>
    <property type="molecule type" value="Genomic_DNA"/>
</dbReference>
<dbReference type="GeneID" id="20669646"/>
<dbReference type="eggNOG" id="ENOG502S7B9">
    <property type="taxonomic scope" value="Eukaryota"/>
</dbReference>
<dbReference type="InterPro" id="IPR025451">
    <property type="entry name" value="DUF4211"/>
</dbReference>
<feature type="compositionally biased region" description="Basic and acidic residues" evidence="1">
    <location>
        <begin position="345"/>
        <end position="354"/>
    </location>
</feature>
<dbReference type="KEGG" id="hir:HETIRDRAFT_309140"/>
<evidence type="ECO:0000259" key="2">
    <source>
        <dbReference type="Pfam" id="PF13926"/>
    </source>
</evidence>
<feature type="domain" description="DUF4211" evidence="2">
    <location>
        <begin position="202"/>
        <end position="332"/>
    </location>
</feature>
<accession>W4KLG9</accession>
<feature type="compositionally biased region" description="Acidic residues" evidence="1">
    <location>
        <begin position="335"/>
        <end position="344"/>
    </location>
</feature>
<feature type="region of interest" description="Disordered" evidence="1">
    <location>
        <begin position="22"/>
        <end position="114"/>
    </location>
</feature>
<dbReference type="HOGENOM" id="CLU_035430_0_0_1"/>
<feature type="region of interest" description="Disordered" evidence="1">
    <location>
        <begin position="153"/>
        <end position="207"/>
    </location>
</feature>
<organism evidence="3 4">
    <name type="scientific">Heterobasidion irregulare (strain TC 32-1)</name>
    <dbReference type="NCBI Taxonomy" id="747525"/>
    <lineage>
        <taxon>Eukaryota</taxon>
        <taxon>Fungi</taxon>
        <taxon>Dikarya</taxon>
        <taxon>Basidiomycota</taxon>
        <taxon>Agaricomycotina</taxon>
        <taxon>Agaricomycetes</taxon>
        <taxon>Russulales</taxon>
        <taxon>Bondarzewiaceae</taxon>
        <taxon>Heterobasidion</taxon>
        <taxon>Heterobasidion annosum species complex</taxon>
    </lineage>
</organism>
<dbReference type="STRING" id="747525.W4KLG9"/>
<evidence type="ECO:0000313" key="3">
    <source>
        <dbReference type="EMBL" id="ETW85886.1"/>
    </source>
</evidence>
<dbReference type="PANTHER" id="PTHR14689">
    <property type="entry name" value="PHORBOL-ESTER_DAG-TYPE DOMAIN-CONTAINING PROTEIN"/>
    <property type="match status" value="1"/>
</dbReference>
<feature type="compositionally biased region" description="Acidic residues" evidence="1">
    <location>
        <begin position="189"/>
        <end position="207"/>
    </location>
</feature>
<proteinExistence type="predicted"/>
<gene>
    <name evidence="3" type="ORF">HETIRDRAFT_309140</name>
</gene>
<dbReference type="RefSeq" id="XP_009542695.1">
    <property type="nucleotide sequence ID" value="XM_009544400.1"/>
</dbReference>
<feature type="region of interest" description="Disordered" evidence="1">
    <location>
        <begin position="335"/>
        <end position="354"/>
    </location>
</feature>
<name>W4KLG9_HETIT</name>
<reference evidence="3 4" key="1">
    <citation type="journal article" date="2012" name="New Phytol.">
        <title>Insight into trade-off between wood decay and parasitism from the genome of a fungal forest pathogen.</title>
        <authorList>
            <person name="Olson A."/>
            <person name="Aerts A."/>
            <person name="Asiegbu F."/>
            <person name="Belbahri L."/>
            <person name="Bouzid O."/>
            <person name="Broberg A."/>
            <person name="Canback B."/>
            <person name="Coutinho P.M."/>
            <person name="Cullen D."/>
            <person name="Dalman K."/>
            <person name="Deflorio G."/>
            <person name="van Diepen L.T."/>
            <person name="Dunand C."/>
            <person name="Duplessis S."/>
            <person name="Durling M."/>
            <person name="Gonthier P."/>
            <person name="Grimwood J."/>
            <person name="Fossdal C.G."/>
            <person name="Hansson D."/>
            <person name="Henrissat B."/>
            <person name="Hietala A."/>
            <person name="Himmelstrand K."/>
            <person name="Hoffmeister D."/>
            <person name="Hogberg N."/>
            <person name="James T.Y."/>
            <person name="Karlsson M."/>
            <person name="Kohler A."/>
            <person name="Kues U."/>
            <person name="Lee Y.H."/>
            <person name="Lin Y.C."/>
            <person name="Lind M."/>
            <person name="Lindquist E."/>
            <person name="Lombard V."/>
            <person name="Lucas S."/>
            <person name="Lunden K."/>
            <person name="Morin E."/>
            <person name="Murat C."/>
            <person name="Park J."/>
            <person name="Raffaello T."/>
            <person name="Rouze P."/>
            <person name="Salamov A."/>
            <person name="Schmutz J."/>
            <person name="Solheim H."/>
            <person name="Stahlberg J."/>
            <person name="Velez H."/>
            <person name="de Vries R.P."/>
            <person name="Wiebenga A."/>
            <person name="Woodward S."/>
            <person name="Yakovlev I."/>
            <person name="Garbelotto M."/>
            <person name="Martin F."/>
            <person name="Grigoriev I.V."/>
            <person name="Stenlid J."/>
        </authorList>
    </citation>
    <scope>NUCLEOTIDE SEQUENCE [LARGE SCALE GENOMIC DNA]</scope>
    <source>
        <strain evidence="3 4">TC 32-1</strain>
    </source>
</reference>
<dbReference type="OrthoDB" id="21499at2759"/>
<dbReference type="GO" id="GO:0005634">
    <property type="term" value="C:nucleus"/>
    <property type="evidence" value="ECO:0007669"/>
    <property type="project" value="TreeGrafter"/>
</dbReference>
<dbReference type="PANTHER" id="PTHR14689:SF0">
    <property type="entry name" value="COILED-COIL DOMAIN-CONTAINING PROTEIN 82"/>
    <property type="match status" value="1"/>
</dbReference>
<sequence length="461" mass="52271">MDEGNASSDVDAIHLEPCLPIVISSDEEEAQPSRRPKRTRRQSIVSGFRPASKIESRTLLDATHDNDNSSDAATNWKGKGIARHRHDVTDSESPLKRRKLIKGTRPSSQDGSDELLDDIDEAAIIDTRLRTGIKMSVYQQNLEKLIRKKRGIAMQEESTESEDSDDEGVGNETSAFTGAKPTAEFGSDVSDEDENTTSDGDDFIVEDDGQETAPELPAAFSMRSHQDLAHHFKIACQFFVHLAVLPQRRRKSFFRTTLQENEYFSLPVQIIRRQLGSLRDSLVASSVWKPHFRKALETHPEFSLTMIDFAVPDCDACRLSGRLSTMCGRLNGIEDEMDSEDSDSNDDHDYTDDNKSKKEYHLGRFCAARAQTFHRFSHWEYHLFQALLREVDHLRISNGKHGFTRVARSNMKPPSDLSNPDSILDWLEGTNVISMEWQRLKELMESARKLEGNRELDVEVS</sequence>
<protein>
    <recommendedName>
        <fullName evidence="2">DUF4211 domain-containing protein</fullName>
    </recommendedName>
</protein>
<feature type="compositionally biased region" description="Basic and acidic residues" evidence="1">
    <location>
        <begin position="52"/>
        <end position="67"/>
    </location>
</feature>
<evidence type="ECO:0000313" key="4">
    <source>
        <dbReference type="Proteomes" id="UP000030671"/>
    </source>
</evidence>
<dbReference type="Pfam" id="PF13926">
    <property type="entry name" value="DUF4211"/>
    <property type="match status" value="1"/>
</dbReference>
<dbReference type="InParanoid" id="W4KLG9"/>
<feature type="compositionally biased region" description="Acidic residues" evidence="1">
    <location>
        <begin position="157"/>
        <end position="169"/>
    </location>
</feature>
<dbReference type="AlphaFoldDB" id="W4KLG9"/>
<keyword evidence="4" id="KW-1185">Reference proteome</keyword>